<evidence type="ECO:0000313" key="3">
    <source>
        <dbReference type="Proteomes" id="UP000541444"/>
    </source>
</evidence>
<feature type="compositionally biased region" description="Low complexity" evidence="1">
    <location>
        <begin position="209"/>
        <end position="222"/>
    </location>
</feature>
<sequence length="222" mass="25423">MLNMMMMTFMYERRNKAETWDQQGLVPRAVTHIEKMKKSYGKYDIAGESKKRHTASKDGQQWSINLDDQECECKQWQISGLPCVLVPMRRPWKKYCSKYNSVSSYVTTDVDAIYAPPREVRPPPLIRPAGRPRKQRRKDVDELNGNGGERKCGKCGMIGHNKKTCKDPPVLPQLPIRRPISIQDIPVSQRELRAEMGFNITNDEPMSTRGRSGRSSIRGGGR</sequence>
<organism evidence="2 3">
    <name type="scientific">Kingdonia uniflora</name>
    <dbReference type="NCBI Taxonomy" id="39325"/>
    <lineage>
        <taxon>Eukaryota</taxon>
        <taxon>Viridiplantae</taxon>
        <taxon>Streptophyta</taxon>
        <taxon>Embryophyta</taxon>
        <taxon>Tracheophyta</taxon>
        <taxon>Spermatophyta</taxon>
        <taxon>Magnoliopsida</taxon>
        <taxon>Ranunculales</taxon>
        <taxon>Circaeasteraceae</taxon>
        <taxon>Kingdonia</taxon>
    </lineage>
</organism>
<protein>
    <recommendedName>
        <fullName evidence="4">CCHC-type domain-containing protein</fullName>
    </recommendedName>
</protein>
<dbReference type="Proteomes" id="UP000541444">
    <property type="component" value="Unassembled WGS sequence"/>
</dbReference>
<accession>A0A7J7NFF4</accession>
<dbReference type="AlphaFoldDB" id="A0A7J7NFF4"/>
<dbReference type="PANTHER" id="PTHR31973:SF187">
    <property type="entry name" value="MUTATOR TRANSPOSASE MUDRA PROTEIN"/>
    <property type="match status" value="1"/>
</dbReference>
<dbReference type="EMBL" id="JACGCM010000816">
    <property type="protein sequence ID" value="KAF6165754.1"/>
    <property type="molecule type" value="Genomic_DNA"/>
</dbReference>
<dbReference type="OrthoDB" id="1036089at2759"/>
<evidence type="ECO:0008006" key="4">
    <source>
        <dbReference type="Google" id="ProtNLM"/>
    </source>
</evidence>
<evidence type="ECO:0000313" key="2">
    <source>
        <dbReference type="EMBL" id="KAF6165754.1"/>
    </source>
</evidence>
<evidence type="ECO:0000256" key="1">
    <source>
        <dbReference type="SAM" id="MobiDB-lite"/>
    </source>
</evidence>
<name>A0A7J7NFF4_9MAGN</name>
<feature type="region of interest" description="Disordered" evidence="1">
    <location>
        <begin position="198"/>
        <end position="222"/>
    </location>
</feature>
<reference evidence="2 3" key="1">
    <citation type="journal article" date="2020" name="IScience">
        <title>Genome Sequencing of the Endangered Kingdonia uniflora (Circaeasteraceae, Ranunculales) Reveals Potential Mechanisms of Evolutionary Specialization.</title>
        <authorList>
            <person name="Sun Y."/>
            <person name="Deng T."/>
            <person name="Zhang A."/>
            <person name="Moore M.J."/>
            <person name="Landis J.B."/>
            <person name="Lin N."/>
            <person name="Zhang H."/>
            <person name="Zhang X."/>
            <person name="Huang J."/>
            <person name="Zhang X."/>
            <person name="Sun H."/>
            <person name="Wang H."/>
        </authorList>
    </citation>
    <scope>NUCLEOTIDE SEQUENCE [LARGE SCALE GENOMIC DNA]</scope>
    <source>
        <strain evidence="2">TB1705</strain>
        <tissue evidence="2">Leaf</tissue>
    </source>
</reference>
<dbReference type="PANTHER" id="PTHR31973">
    <property type="entry name" value="POLYPROTEIN, PUTATIVE-RELATED"/>
    <property type="match status" value="1"/>
</dbReference>
<gene>
    <name evidence="2" type="ORF">GIB67_012651</name>
</gene>
<feature type="region of interest" description="Disordered" evidence="1">
    <location>
        <begin position="116"/>
        <end position="146"/>
    </location>
</feature>
<proteinExistence type="predicted"/>
<keyword evidence="3" id="KW-1185">Reference proteome</keyword>
<comment type="caution">
    <text evidence="2">The sequence shown here is derived from an EMBL/GenBank/DDBJ whole genome shotgun (WGS) entry which is preliminary data.</text>
</comment>